<evidence type="ECO:0008006" key="3">
    <source>
        <dbReference type="Google" id="ProtNLM"/>
    </source>
</evidence>
<dbReference type="EMBL" id="CP000850">
    <property type="protein sequence ID" value="ABW00342.1"/>
    <property type="molecule type" value="Genomic_DNA"/>
</dbReference>
<keyword evidence="1" id="KW-0472">Membrane</keyword>
<proteinExistence type="predicted"/>
<dbReference type="OrthoDB" id="3867913at2"/>
<evidence type="ECO:0000256" key="1">
    <source>
        <dbReference type="SAM" id="Phobius"/>
    </source>
</evidence>
<gene>
    <name evidence="2" type="ordered locus">Sare_4574</name>
</gene>
<dbReference type="HOGENOM" id="CLU_2303985_0_0_11"/>
<dbReference type="AlphaFoldDB" id="A8M6X4"/>
<feature type="transmembrane region" description="Helical" evidence="1">
    <location>
        <begin position="12"/>
        <end position="30"/>
    </location>
</feature>
<keyword evidence="1" id="KW-0812">Transmembrane</keyword>
<keyword evidence="1" id="KW-1133">Transmembrane helix</keyword>
<accession>A8M6X4</accession>
<reference evidence="2" key="1">
    <citation type="submission" date="2007-10" db="EMBL/GenBank/DDBJ databases">
        <title>Complete sequence of Salinispora arenicola CNS-205.</title>
        <authorList>
            <consortium name="US DOE Joint Genome Institute"/>
            <person name="Copeland A."/>
            <person name="Lucas S."/>
            <person name="Lapidus A."/>
            <person name="Barry K."/>
            <person name="Glavina del Rio T."/>
            <person name="Dalin E."/>
            <person name="Tice H."/>
            <person name="Pitluck S."/>
            <person name="Foster B."/>
            <person name="Schmutz J."/>
            <person name="Larimer F."/>
            <person name="Land M."/>
            <person name="Hauser L."/>
            <person name="Kyrpides N."/>
            <person name="Ivanova N."/>
            <person name="Jensen P.R."/>
            <person name="Moore B.S."/>
            <person name="Penn K."/>
            <person name="Jenkins C."/>
            <person name="Udwary D."/>
            <person name="Xiang L."/>
            <person name="Gontang E."/>
            <person name="Richardson P."/>
        </authorList>
    </citation>
    <scope>NUCLEOTIDE SEQUENCE [LARGE SCALE GENOMIC DNA]</scope>
    <source>
        <strain evidence="2">CNS-205</strain>
    </source>
</reference>
<organism evidence="2">
    <name type="scientific">Salinispora arenicola (strain CNS-205)</name>
    <dbReference type="NCBI Taxonomy" id="391037"/>
    <lineage>
        <taxon>Bacteria</taxon>
        <taxon>Bacillati</taxon>
        <taxon>Actinomycetota</taxon>
        <taxon>Actinomycetes</taxon>
        <taxon>Micromonosporales</taxon>
        <taxon>Micromonosporaceae</taxon>
        <taxon>Salinispora</taxon>
    </lineage>
</organism>
<sequence>MPDDPHALRGRWHRLVVILVLVPCATLVVGSDSMAAIWQWATDTRQEVLVRIGAGPLRRVDRPVGCFWSRRSSADSLLAVPGVAPASMSAWRNHLNNVIG</sequence>
<protein>
    <recommendedName>
        <fullName evidence="3">H repeat-associated protein N-terminal domain-containing protein</fullName>
    </recommendedName>
</protein>
<dbReference type="KEGG" id="saq:Sare_4574"/>
<evidence type="ECO:0000313" key="2">
    <source>
        <dbReference type="EMBL" id="ABW00342.1"/>
    </source>
</evidence>
<name>A8M6X4_SALAI</name>
<dbReference type="PATRIC" id="fig|391037.6.peg.4621"/>